<gene>
    <name evidence="7" type="ORF">BaRGS_00039007</name>
</gene>
<organism evidence="7 8">
    <name type="scientific">Batillaria attramentaria</name>
    <dbReference type="NCBI Taxonomy" id="370345"/>
    <lineage>
        <taxon>Eukaryota</taxon>
        <taxon>Metazoa</taxon>
        <taxon>Spiralia</taxon>
        <taxon>Lophotrochozoa</taxon>
        <taxon>Mollusca</taxon>
        <taxon>Gastropoda</taxon>
        <taxon>Caenogastropoda</taxon>
        <taxon>Sorbeoconcha</taxon>
        <taxon>Cerithioidea</taxon>
        <taxon>Batillariidae</taxon>
        <taxon>Batillaria</taxon>
    </lineage>
</organism>
<dbReference type="SMART" id="SM00028">
    <property type="entry name" value="TPR"/>
    <property type="match status" value="3"/>
</dbReference>
<dbReference type="EMBL" id="JACVVK020000659">
    <property type="protein sequence ID" value="KAK7459412.1"/>
    <property type="molecule type" value="Genomic_DNA"/>
</dbReference>
<dbReference type="InterPro" id="IPR040395">
    <property type="entry name" value="TTC19"/>
</dbReference>
<comment type="subcellular location">
    <subcellularLocation>
        <location evidence="1">Mitochondrion</location>
    </subcellularLocation>
</comment>
<dbReference type="SUPFAM" id="SSF48452">
    <property type="entry name" value="TPR-like"/>
    <property type="match status" value="1"/>
</dbReference>
<reference evidence="7 8" key="1">
    <citation type="journal article" date="2023" name="Sci. Data">
        <title>Genome assembly of the Korean intertidal mud-creeper Batillaria attramentaria.</title>
        <authorList>
            <person name="Patra A.K."/>
            <person name="Ho P.T."/>
            <person name="Jun S."/>
            <person name="Lee S.J."/>
            <person name="Kim Y."/>
            <person name="Won Y.J."/>
        </authorList>
    </citation>
    <scope>NUCLEOTIDE SEQUENCE [LARGE SCALE GENOMIC DNA]</scope>
    <source>
        <strain evidence="7">Wonlab-2016</strain>
    </source>
</reference>
<comment type="caution">
    <text evidence="7">The sequence shown here is derived from an EMBL/GenBank/DDBJ whole genome shotgun (WGS) entry which is preliminary data.</text>
</comment>
<keyword evidence="8" id="KW-1185">Reference proteome</keyword>
<evidence type="ECO:0000256" key="5">
    <source>
        <dbReference type="ARBA" id="ARBA00022946"/>
    </source>
</evidence>
<dbReference type="PANTHER" id="PTHR13143">
    <property type="entry name" value="TETRATRICOPEPTIDE REPEAT PROTEIN 19"/>
    <property type="match status" value="1"/>
</dbReference>
<comment type="similarity">
    <text evidence="2">Belongs to the TTC19 family.</text>
</comment>
<evidence type="ECO:0000256" key="2">
    <source>
        <dbReference type="ARBA" id="ARBA00008219"/>
    </source>
</evidence>
<evidence type="ECO:0000313" key="7">
    <source>
        <dbReference type="EMBL" id="KAK7459412.1"/>
    </source>
</evidence>
<sequence>MAAAGLRLGNSFIINSFFRRTTSLPAHYLQHVRNSSQQRLTWSQMRRMQAASSNLVFSQIRPKFSRWRLALLLGAGSVSYGFLGFSFGKKDEKEGDPLLRVFREAKEAQIKQDFNVAEIRYHDALKVAEEMLKLRKINQKTYIYAKTNIYDSLADMALGRGELEKAESLYKETMKCCLQQGLAQDDNALIELSIKVASIYAMQDRKAEAEKGLQYCINTQTAKIAADKSLQVEVTAATTKSGAKQQIKDDTGADPEDIDDDLKRQDTHALLGLALETYGRFLMGQRRLAEAVPILERACTTAEQVLGTERGQYLVLLNDLATAHILLKQFDVAIGILNRGISLGTKSNAPELPVLYCNLGAAYLRMSKLDEAEAACNKGRDLATKGHHSLAMKMSQNCLLKIGQVRAKKA</sequence>
<keyword evidence="5" id="KW-0809">Transit peptide</keyword>
<dbReference type="Proteomes" id="UP001519460">
    <property type="component" value="Unassembled WGS sequence"/>
</dbReference>
<proteinExistence type="inferred from homology"/>
<dbReference type="InterPro" id="IPR011990">
    <property type="entry name" value="TPR-like_helical_dom_sf"/>
</dbReference>
<keyword evidence="3" id="KW-0677">Repeat</keyword>
<dbReference type="AlphaFoldDB" id="A0ABD0J4F0"/>
<dbReference type="Pfam" id="PF13424">
    <property type="entry name" value="TPR_12"/>
    <property type="match status" value="1"/>
</dbReference>
<keyword evidence="6" id="KW-0496">Mitochondrion</keyword>
<protein>
    <submittedName>
        <fullName evidence="7">Uncharacterized protein</fullName>
    </submittedName>
</protein>
<dbReference type="Gene3D" id="1.25.40.10">
    <property type="entry name" value="Tetratricopeptide repeat domain"/>
    <property type="match status" value="2"/>
</dbReference>
<evidence type="ECO:0000256" key="6">
    <source>
        <dbReference type="ARBA" id="ARBA00023128"/>
    </source>
</evidence>
<dbReference type="InterPro" id="IPR019734">
    <property type="entry name" value="TPR_rpt"/>
</dbReference>
<accession>A0ABD0J4F0</accession>
<evidence type="ECO:0000256" key="1">
    <source>
        <dbReference type="ARBA" id="ARBA00004173"/>
    </source>
</evidence>
<name>A0ABD0J4F0_9CAEN</name>
<keyword evidence="4" id="KW-0802">TPR repeat</keyword>
<evidence type="ECO:0000313" key="8">
    <source>
        <dbReference type="Proteomes" id="UP001519460"/>
    </source>
</evidence>
<evidence type="ECO:0000256" key="3">
    <source>
        <dbReference type="ARBA" id="ARBA00022737"/>
    </source>
</evidence>
<dbReference type="GO" id="GO:0005739">
    <property type="term" value="C:mitochondrion"/>
    <property type="evidence" value="ECO:0007669"/>
    <property type="project" value="UniProtKB-SubCell"/>
</dbReference>
<dbReference type="PANTHER" id="PTHR13143:SF6">
    <property type="entry name" value="TETRATRICOPEPTIDE REPEAT PROTEIN 19, MITOCHONDRIAL"/>
    <property type="match status" value="1"/>
</dbReference>
<evidence type="ECO:0000256" key="4">
    <source>
        <dbReference type="ARBA" id="ARBA00022803"/>
    </source>
</evidence>